<dbReference type="Gene3D" id="2.60.40.150">
    <property type="entry name" value="C2 domain"/>
    <property type="match status" value="2"/>
</dbReference>
<dbReference type="InterPro" id="IPR039010">
    <property type="entry name" value="Synaptotagmin_SMP"/>
</dbReference>
<dbReference type="PROSITE" id="PS50004">
    <property type="entry name" value="C2"/>
    <property type="match status" value="2"/>
</dbReference>
<feature type="domain" description="C2" evidence="13">
    <location>
        <begin position="479"/>
        <end position="621"/>
    </location>
</feature>
<feature type="domain" description="C2" evidence="13">
    <location>
        <begin position="254"/>
        <end position="374"/>
    </location>
</feature>
<comment type="similarity">
    <text evidence="2">Belongs to the synaptotagmin family.</text>
</comment>
<keyword evidence="11" id="KW-0472">Membrane</keyword>
<dbReference type="CDD" id="cd00030">
    <property type="entry name" value="C2"/>
    <property type="match status" value="2"/>
</dbReference>
<reference evidence="15 16" key="1">
    <citation type="journal article" date="2024" name="Nat. Commun.">
        <title>Phylogenomics reveals the evolutionary origins of lichenization in chlorophyte algae.</title>
        <authorList>
            <person name="Puginier C."/>
            <person name="Libourel C."/>
            <person name="Otte J."/>
            <person name="Skaloud P."/>
            <person name="Haon M."/>
            <person name="Grisel S."/>
            <person name="Petersen M."/>
            <person name="Berrin J.G."/>
            <person name="Delaux P.M."/>
            <person name="Dal Grande F."/>
            <person name="Keller J."/>
        </authorList>
    </citation>
    <scope>NUCLEOTIDE SEQUENCE [LARGE SCALE GENOMIC DNA]</scope>
    <source>
        <strain evidence="15 16">SAG 216-7</strain>
    </source>
</reference>
<evidence type="ECO:0000256" key="5">
    <source>
        <dbReference type="ARBA" id="ARBA00022723"/>
    </source>
</evidence>
<keyword evidence="16" id="KW-1185">Reference proteome</keyword>
<evidence type="ECO:0000256" key="4">
    <source>
        <dbReference type="ARBA" id="ARBA00022692"/>
    </source>
</evidence>
<dbReference type="PANTHER" id="PTHR10774">
    <property type="entry name" value="EXTENDED SYNAPTOTAGMIN-RELATED"/>
    <property type="match status" value="1"/>
</dbReference>
<evidence type="ECO:0000259" key="13">
    <source>
        <dbReference type="PROSITE" id="PS50004"/>
    </source>
</evidence>
<dbReference type="EMBL" id="JALJOT010000004">
    <property type="protein sequence ID" value="KAK9915888.1"/>
    <property type="molecule type" value="Genomic_DNA"/>
</dbReference>
<comment type="subcellular location">
    <subcellularLocation>
        <location evidence="1">Membrane</location>
        <topology evidence="1">Single-pass membrane protein</topology>
    </subcellularLocation>
</comment>
<protein>
    <recommendedName>
        <fullName evidence="17">C2 domain-containing protein</fullName>
    </recommendedName>
</protein>
<keyword evidence="7" id="KW-0106">Calcium</keyword>
<proteinExistence type="inferred from homology"/>
<keyword evidence="3" id="KW-0813">Transport</keyword>
<evidence type="ECO:0000256" key="9">
    <source>
        <dbReference type="ARBA" id="ARBA00023055"/>
    </source>
</evidence>
<evidence type="ECO:0000256" key="12">
    <source>
        <dbReference type="SAM" id="MobiDB-lite"/>
    </source>
</evidence>
<evidence type="ECO:0000256" key="1">
    <source>
        <dbReference type="ARBA" id="ARBA00004167"/>
    </source>
</evidence>
<gene>
    <name evidence="15" type="ORF">WJX75_005707</name>
</gene>
<dbReference type="InterPro" id="IPR000008">
    <property type="entry name" value="C2_dom"/>
</dbReference>
<dbReference type="InterPro" id="IPR045050">
    <property type="entry name" value="Synaptotagmin_plant"/>
</dbReference>
<dbReference type="CDD" id="cd21677">
    <property type="entry name" value="SMP_SYT"/>
    <property type="match status" value="1"/>
</dbReference>
<dbReference type="SUPFAM" id="SSF49562">
    <property type="entry name" value="C2 domain (Calcium/lipid-binding domain, CaLB)"/>
    <property type="match status" value="2"/>
</dbReference>
<evidence type="ECO:0008006" key="17">
    <source>
        <dbReference type="Google" id="ProtNLM"/>
    </source>
</evidence>
<dbReference type="InterPro" id="IPR035892">
    <property type="entry name" value="C2_domain_sf"/>
</dbReference>
<keyword evidence="5" id="KW-0479">Metal-binding</keyword>
<feature type="domain" description="SMP-LTD" evidence="14">
    <location>
        <begin position="75"/>
        <end position="263"/>
    </location>
</feature>
<feature type="region of interest" description="Disordered" evidence="12">
    <location>
        <begin position="407"/>
        <end position="437"/>
    </location>
</feature>
<evidence type="ECO:0000256" key="7">
    <source>
        <dbReference type="ARBA" id="ARBA00022837"/>
    </source>
</evidence>
<accession>A0ABR2YVR8</accession>
<keyword evidence="10" id="KW-0446">Lipid-binding</keyword>
<sequence>MFATAIGLGIGAVGGISVGNILFPGKIPEKDLSSFSLEADSDDTVPMPAPVKDGNVQGKPRDFLPYAPAWAKHPDYDRVLWMNTTLRTMWPYYNHAVGQQVLEQVNPIIAEQLKPYPFIQAVDIEVLDLGTKPPAIGGAKTYTSSVDEAILEAPVMWGSDMRVRVSVRIKLGGYVLYLPVEVSNIQVRADARITIAPLVDTLPCLGAVTISLLDPPHLDVSLSVIGGLDLMILPGIREAAHFALHKVLGDMIVYPNRMSFDIMPGGGKPPEPVGMLVIKVKKVTDIHGGGDLFSKVDPLVELSVRDGRKLATKTVSNNKNPDFNEVFNFIVDDPESQSITAYLRDNDFPLHKTLGIADIPLKGAEFMTTPRKIVQLETPIFKPSVHGHLLKLSKVGAGATAGVKEATAGTMGGPAQGDAKAAEESDQPDAAKADDDLDRLAKKDPDRFKKAEVAHLHLELQFCPFMASGDKAEAQTTKSKPPVQKSMMRRMTRSNVTNEHKGVLTVNVISATNLTTPNEKGDVDPFVSLSLYDPARNDAEKQETSKQVNEPDPKWGENFDFIMASATSILTVDVWDSMGWLEGRLSLKGLTGRKETKQKIGTLRLNIAEVVRNGKIRDSWALQDTQQGDIMLALTWTSIQLDAESDIKAEPTEDNNEE</sequence>
<comment type="caution">
    <text evidence="15">The sequence shown here is derived from an EMBL/GenBank/DDBJ whole genome shotgun (WGS) entry which is preliminary data.</text>
</comment>
<name>A0ABR2YVR8_9CHLO</name>
<keyword evidence="6" id="KW-0677">Repeat</keyword>
<dbReference type="InterPro" id="IPR031468">
    <property type="entry name" value="SMP_LBD"/>
</dbReference>
<evidence type="ECO:0000256" key="6">
    <source>
        <dbReference type="ARBA" id="ARBA00022737"/>
    </source>
</evidence>
<keyword evidence="9" id="KW-0445">Lipid transport</keyword>
<dbReference type="Pfam" id="PF17047">
    <property type="entry name" value="SMP_LBD"/>
    <property type="match status" value="1"/>
</dbReference>
<dbReference type="Pfam" id="PF00168">
    <property type="entry name" value="C2"/>
    <property type="match status" value="2"/>
</dbReference>
<evidence type="ECO:0000313" key="15">
    <source>
        <dbReference type="EMBL" id="KAK9915888.1"/>
    </source>
</evidence>
<evidence type="ECO:0000256" key="11">
    <source>
        <dbReference type="ARBA" id="ARBA00023136"/>
    </source>
</evidence>
<dbReference type="PANTHER" id="PTHR10774:SF190">
    <property type="entry name" value="C2 CALCIUM_LIPID-BINDING ENDONUCLEASE_EXONUCLEASE_PHOSPHATASE-RELATED"/>
    <property type="match status" value="1"/>
</dbReference>
<evidence type="ECO:0000313" key="16">
    <source>
        <dbReference type="Proteomes" id="UP001491310"/>
    </source>
</evidence>
<evidence type="ECO:0000256" key="10">
    <source>
        <dbReference type="ARBA" id="ARBA00023121"/>
    </source>
</evidence>
<evidence type="ECO:0000259" key="14">
    <source>
        <dbReference type="PROSITE" id="PS51847"/>
    </source>
</evidence>
<evidence type="ECO:0000256" key="2">
    <source>
        <dbReference type="ARBA" id="ARBA00006996"/>
    </source>
</evidence>
<evidence type="ECO:0000256" key="3">
    <source>
        <dbReference type="ARBA" id="ARBA00022448"/>
    </source>
</evidence>
<dbReference type="Proteomes" id="UP001491310">
    <property type="component" value="Unassembled WGS sequence"/>
</dbReference>
<dbReference type="SMART" id="SM00239">
    <property type="entry name" value="C2"/>
    <property type="match status" value="2"/>
</dbReference>
<keyword evidence="8" id="KW-1133">Transmembrane helix</keyword>
<dbReference type="PROSITE" id="PS51847">
    <property type="entry name" value="SMP"/>
    <property type="match status" value="1"/>
</dbReference>
<evidence type="ECO:0000256" key="8">
    <source>
        <dbReference type="ARBA" id="ARBA00022989"/>
    </source>
</evidence>
<keyword evidence="4" id="KW-0812">Transmembrane</keyword>
<organism evidence="15 16">
    <name type="scientific">Coccomyxa subellipsoidea</name>
    <dbReference type="NCBI Taxonomy" id="248742"/>
    <lineage>
        <taxon>Eukaryota</taxon>
        <taxon>Viridiplantae</taxon>
        <taxon>Chlorophyta</taxon>
        <taxon>core chlorophytes</taxon>
        <taxon>Trebouxiophyceae</taxon>
        <taxon>Trebouxiophyceae incertae sedis</taxon>
        <taxon>Coccomyxaceae</taxon>
        <taxon>Coccomyxa</taxon>
    </lineage>
</organism>